<keyword evidence="1" id="KW-0812">Transmembrane</keyword>
<protein>
    <submittedName>
        <fullName evidence="2">Polymorphic outer membrane protein G/I family protein</fullName>
    </submittedName>
</protein>
<dbReference type="OrthoDB" id="5950997at2759"/>
<reference evidence="2 3" key="1">
    <citation type="journal article" date="2010" name="Nature">
        <title>The Ectocarpus genome and the independent evolution of multicellularity in brown algae.</title>
        <authorList>
            <person name="Cock J.M."/>
            <person name="Sterck L."/>
            <person name="Rouze P."/>
            <person name="Scornet D."/>
            <person name="Allen A.E."/>
            <person name="Amoutzias G."/>
            <person name="Anthouard V."/>
            <person name="Artiguenave F."/>
            <person name="Aury J.M."/>
            <person name="Badger J.H."/>
            <person name="Beszteri B."/>
            <person name="Billiau K."/>
            <person name="Bonnet E."/>
            <person name="Bothwell J.H."/>
            <person name="Bowler C."/>
            <person name="Boyen C."/>
            <person name="Brownlee C."/>
            <person name="Carrano C.J."/>
            <person name="Charrier B."/>
            <person name="Cho G.Y."/>
            <person name="Coelho S.M."/>
            <person name="Collen J."/>
            <person name="Corre E."/>
            <person name="Da Silva C."/>
            <person name="Delage L."/>
            <person name="Delaroque N."/>
            <person name="Dittami S.M."/>
            <person name="Doulbeau S."/>
            <person name="Elias M."/>
            <person name="Farnham G."/>
            <person name="Gachon C.M."/>
            <person name="Gschloessl B."/>
            <person name="Heesch S."/>
            <person name="Jabbari K."/>
            <person name="Jubin C."/>
            <person name="Kawai H."/>
            <person name="Kimura K."/>
            <person name="Kloareg B."/>
            <person name="Kupper F.C."/>
            <person name="Lang D."/>
            <person name="Le Bail A."/>
            <person name="Leblanc C."/>
            <person name="Lerouge P."/>
            <person name="Lohr M."/>
            <person name="Lopez P.J."/>
            <person name="Martens C."/>
            <person name="Maumus F."/>
            <person name="Michel G."/>
            <person name="Miranda-Saavedra D."/>
            <person name="Morales J."/>
            <person name="Moreau H."/>
            <person name="Motomura T."/>
            <person name="Nagasato C."/>
            <person name="Napoli C.A."/>
            <person name="Nelson D.R."/>
            <person name="Nyvall-Collen P."/>
            <person name="Peters A.F."/>
            <person name="Pommier C."/>
            <person name="Potin P."/>
            <person name="Poulain J."/>
            <person name="Quesneville H."/>
            <person name="Read B."/>
            <person name="Rensing S.A."/>
            <person name="Ritter A."/>
            <person name="Rousvoal S."/>
            <person name="Samanta M."/>
            <person name="Samson G."/>
            <person name="Schroeder D.C."/>
            <person name="Segurens B."/>
            <person name="Strittmatter M."/>
            <person name="Tonon T."/>
            <person name="Tregear J.W."/>
            <person name="Valentin K."/>
            <person name="von Dassow P."/>
            <person name="Yamagishi T."/>
            <person name="Van de Peer Y."/>
            <person name="Wincker P."/>
        </authorList>
    </citation>
    <scope>NUCLEOTIDE SEQUENCE [LARGE SCALE GENOMIC DNA]</scope>
    <source>
        <strain evidence="3">Ec32 / CCAP1310/4</strain>
    </source>
</reference>
<accession>D8LH65</accession>
<keyword evidence="1" id="KW-1133">Transmembrane helix</keyword>
<feature type="transmembrane region" description="Helical" evidence="1">
    <location>
        <begin position="657"/>
        <end position="678"/>
    </location>
</feature>
<organism evidence="2 3">
    <name type="scientific">Ectocarpus siliculosus</name>
    <name type="common">Brown alga</name>
    <name type="synonym">Conferva siliculosa</name>
    <dbReference type="NCBI Taxonomy" id="2880"/>
    <lineage>
        <taxon>Eukaryota</taxon>
        <taxon>Sar</taxon>
        <taxon>Stramenopiles</taxon>
        <taxon>Ochrophyta</taxon>
        <taxon>PX clade</taxon>
        <taxon>Phaeophyceae</taxon>
        <taxon>Ectocarpales</taxon>
        <taxon>Ectocarpaceae</taxon>
        <taxon>Ectocarpus</taxon>
    </lineage>
</organism>
<feature type="transmembrane region" description="Helical" evidence="1">
    <location>
        <begin position="590"/>
        <end position="611"/>
    </location>
</feature>
<name>D8LH65_ECTSI</name>
<evidence type="ECO:0000313" key="2">
    <source>
        <dbReference type="EMBL" id="CBN74284.1"/>
    </source>
</evidence>
<dbReference type="InParanoid" id="D8LH65"/>
<sequence>MYVSGSIVHWIGKSATTQFAGNGAQNYGGALYVESGSTVAWEGNTATTSFVNNTSRRTGAAVRVDDSNISWTGDLAMTQFIDNYSLGAALEIAESTVSWTGHGATTEFVNNSATDVSGGALSVTDSFVSWTGDNATTKLINNTSIVSGGALWAVTSNVSWTGDNATTQFIDNTAANNAGALLTTGSTVSWTGDNATTQFVNNSAGIGGAVGLESGSVSFAGDTKFTSNVASVGNGGALAAVNAFGSTESSTLVLNGTATFFNTSAANGGGLSILGSCNLTFGAGDVRFLENSAAIAGGAVFLAGTSVGPTFTDVTFSFNSAEIGGAASIWDRDDGQGAAVSNIGYISSVANISFSGNGFDCPSGTFLDWNEFTSVANVTYPSVYQDLLTALDIFNFDLSWILSVGCVVRTDFHDRLLVSTIGPIVGLMLLTCTYACALQIHQGSSQNLQSVWNKHVSMVLLLTFFVYSNVSAILFKAFACEQLGESIYLRSDYRIECDSPKHQAFKINAGFMIVLYTVGIPTLYAGLVFRDRHLLKKDEADREDTPRVTSTSGLWKPYRPSVFYYEVFECGWRVLLAGVVVFIYPDTAAQIAVTLMIAFAFVIVSEVLSPYSSKWDRWVNRMGHVVVFVSMFVALLLKVDVADEDASSQKVFESVLVAAHVCMVLVVVIEAIVLTSSLRG</sequence>
<keyword evidence="1" id="KW-0472">Membrane</keyword>
<feature type="transmembrane region" description="Helical" evidence="1">
    <location>
        <begin position="509"/>
        <end position="529"/>
    </location>
</feature>
<dbReference type="EMBL" id="FN648364">
    <property type="protein sequence ID" value="CBN74284.1"/>
    <property type="molecule type" value="Genomic_DNA"/>
</dbReference>
<dbReference type="Proteomes" id="UP000002630">
    <property type="component" value="Linkage Group LG25"/>
</dbReference>
<dbReference type="PANTHER" id="PTHR11319:SF35">
    <property type="entry name" value="OUTER MEMBRANE PROTEIN PMPC-RELATED"/>
    <property type="match status" value="1"/>
</dbReference>
<dbReference type="EMBL" id="FN649750">
    <property type="protein sequence ID" value="CBN74284.1"/>
    <property type="molecule type" value="Genomic_DNA"/>
</dbReference>
<dbReference type="PANTHER" id="PTHR11319">
    <property type="entry name" value="G PROTEIN-COUPLED RECEPTOR-RELATED"/>
    <property type="match status" value="1"/>
</dbReference>
<evidence type="ECO:0000256" key="1">
    <source>
        <dbReference type="SAM" id="Phobius"/>
    </source>
</evidence>
<feature type="transmembrane region" description="Helical" evidence="1">
    <location>
        <begin position="458"/>
        <end position="479"/>
    </location>
</feature>
<gene>
    <name evidence="2" type="ORF">Esi_0019_0050</name>
</gene>
<feature type="transmembrane region" description="Helical" evidence="1">
    <location>
        <begin position="618"/>
        <end position="637"/>
    </location>
</feature>
<feature type="transmembrane region" description="Helical" evidence="1">
    <location>
        <begin position="416"/>
        <end position="437"/>
    </location>
</feature>
<keyword evidence="3" id="KW-1185">Reference proteome</keyword>
<dbReference type="AlphaFoldDB" id="D8LH65"/>
<evidence type="ECO:0000313" key="3">
    <source>
        <dbReference type="Proteomes" id="UP000002630"/>
    </source>
</evidence>
<feature type="transmembrane region" description="Helical" evidence="1">
    <location>
        <begin position="562"/>
        <end position="584"/>
    </location>
</feature>
<proteinExistence type="predicted"/>